<name>A0A7K0KIT6_9BACT</name>
<feature type="chain" id="PRO_5029888752" evidence="1">
    <location>
        <begin position="21"/>
        <end position="174"/>
    </location>
</feature>
<dbReference type="RefSeq" id="WP_154535430.1">
    <property type="nucleotide sequence ID" value="NZ_VUNG01000055.1"/>
</dbReference>
<protein>
    <submittedName>
        <fullName evidence="2">DUF4738 domain-containing protein</fullName>
    </submittedName>
</protein>
<gene>
    <name evidence="2" type="ORF">FYJ73_14345</name>
</gene>
<evidence type="ECO:0000313" key="3">
    <source>
        <dbReference type="Proteomes" id="UP000438914"/>
    </source>
</evidence>
<feature type="signal peptide" evidence="1">
    <location>
        <begin position="1"/>
        <end position="20"/>
    </location>
</feature>
<dbReference type="Pfam" id="PF15889">
    <property type="entry name" value="DUF4738"/>
    <property type="match status" value="1"/>
</dbReference>
<dbReference type="Gene3D" id="2.40.128.510">
    <property type="entry name" value="Protein of unknown function DUF4738"/>
    <property type="match status" value="1"/>
</dbReference>
<dbReference type="Proteomes" id="UP000438914">
    <property type="component" value="Unassembled WGS sequence"/>
</dbReference>
<proteinExistence type="predicted"/>
<reference evidence="2 3" key="1">
    <citation type="submission" date="2019-08" db="EMBL/GenBank/DDBJ databases">
        <title>In-depth cultivation of the pig gut microbiome towards novel bacterial diversity and tailored functional studies.</title>
        <authorList>
            <person name="Wylensek D."/>
            <person name="Hitch T.C.A."/>
            <person name="Clavel T."/>
        </authorList>
    </citation>
    <scope>NUCLEOTIDE SEQUENCE [LARGE SCALE GENOMIC DNA]</scope>
    <source>
        <strain evidence="2 3">LKV-178-WT-2A</strain>
    </source>
</reference>
<organism evidence="2 3">
    <name type="scientific">Hallella mizrahii</name>
    <dbReference type="NCBI Taxonomy" id="2606637"/>
    <lineage>
        <taxon>Bacteria</taxon>
        <taxon>Pseudomonadati</taxon>
        <taxon>Bacteroidota</taxon>
        <taxon>Bacteroidia</taxon>
        <taxon>Bacteroidales</taxon>
        <taxon>Prevotellaceae</taxon>
        <taxon>Hallella</taxon>
    </lineage>
</organism>
<comment type="caution">
    <text evidence="2">The sequence shown here is derived from an EMBL/GenBank/DDBJ whole genome shotgun (WGS) entry which is preliminary data.</text>
</comment>
<dbReference type="AlphaFoldDB" id="A0A7K0KIT6"/>
<dbReference type="EMBL" id="VUNG01000055">
    <property type="protein sequence ID" value="MST85831.1"/>
    <property type="molecule type" value="Genomic_DNA"/>
</dbReference>
<accession>A0A7K0KIT6</accession>
<keyword evidence="3" id="KW-1185">Reference proteome</keyword>
<evidence type="ECO:0000256" key="1">
    <source>
        <dbReference type="SAM" id="SignalP"/>
    </source>
</evidence>
<evidence type="ECO:0000313" key="2">
    <source>
        <dbReference type="EMBL" id="MST85831.1"/>
    </source>
</evidence>
<dbReference type="InterPro" id="IPR031762">
    <property type="entry name" value="DUF4738"/>
</dbReference>
<sequence>MKIYASLALMLLTVMLCLSCKEEKKVQTVRKVQKVVAPKGPRVMGDNTVSRKVGWVGGIYTVEVKRHADKTLSKASDGSHDYYDNAISVRILRQNGSEFFSRKFTKADFKAKVDEQYYRTGALLGIVFVRSEGADLVFAASVGNPDKSSDEYVPLVLKISKLGTVTITQDEELE</sequence>
<keyword evidence="1" id="KW-0732">Signal</keyword>